<dbReference type="CDD" id="cd00667">
    <property type="entry name" value="ring_hydroxylating_dioxygenases_beta"/>
    <property type="match status" value="1"/>
</dbReference>
<dbReference type="EMBL" id="KX155564">
    <property type="protein sequence ID" value="APP18111.1"/>
    <property type="molecule type" value="Genomic_DNA"/>
</dbReference>
<dbReference type="InterPro" id="IPR032710">
    <property type="entry name" value="NTF2-like_dom_sf"/>
</dbReference>
<dbReference type="PANTHER" id="PTHR41534">
    <property type="entry name" value="BLR3401 PROTEIN"/>
    <property type="match status" value="1"/>
</dbReference>
<comment type="similarity">
    <text evidence="1">Belongs to the bacterial ring-hydroxylating dioxygenase beta subunit family.</text>
</comment>
<evidence type="ECO:0000256" key="1">
    <source>
        <dbReference type="ARBA" id="ARBA00009570"/>
    </source>
</evidence>
<sequence>MMINTQEDKLVSAHDAEEFHRFFVGHDSDLQQEVTTLLTREAHLLDIQAYNAWLEHCVAPEIKYQVISRELRSTSERRYQLNDAVNIYNENYQQLKVRVEHQMDPQNWANSPKMRFTRFVTNVMAAKDTGAPDLLHVRSNLILHRARRGNQVDVFYATREDKWKRNEGGGIKLVERFVDYPERILQTHNLMIFL</sequence>
<keyword evidence="2" id="KW-0560">Oxidoreductase</keyword>
<evidence type="ECO:0000313" key="3">
    <source>
        <dbReference type="EMBL" id="APP18111.1"/>
    </source>
</evidence>
<dbReference type="GO" id="GO:0019380">
    <property type="term" value="P:3-phenylpropionate catabolic process"/>
    <property type="evidence" value="ECO:0007669"/>
    <property type="project" value="TreeGrafter"/>
</dbReference>
<dbReference type="SUPFAM" id="SSF54427">
    <property type="entry name" value="NTF2-like"/>
    <property type="match status" value="1"/>
</dbReference>
<dbReference type="Gene3D" id="3.10.450.50">
    <property type="match status" value="1"/>
</dbReference>
<dbReference type="InterPro" id="IPR000391">
    <property type="entry name" value="Rng_hydr_dOase-bsu"/>
</dbReference>
<dbReference type="GO" id="GO:0051213">
    <property type="term" value="F:dioxygenase activity"/>
    <property type="evidence" value="ECO:0007669"/>
    <property type="project" value="UniProtKB-KW"/>
</dbReference>
<reference evidence="3" key="1">
    <citation type="submission" date="2016-04" db="EMBL/GenBank/DDBJ databases">
        <title>Naphthalene metabolizing nag gene cluster in Burkholderia sp. strain BC1.</title>
        <authorList>
            <person name="Pal Chowdhury P."/>
            <person name="Dutta T.K."/>
        </authorList>
    </citation>
    <scope>NUCLEOTIDE SEQUENCE</scope>
    <source>
        <strain evidence="3">BC1</strain>
    </source>
</reference>
<dbReference type="AlphaFoldDB" id="A0A1L5SM33"/>
<keyword evidence="3" id="KW-0223">Dioxygenase</keyword>
<name>A0A1L5SM33_9BURK</name>
<accession>A0A1L5SM33</accession>
<dbReference type="PANTHER" id="PTHR41534:SF2">
    <property type="entry name" value="3-PHENYLPROPIONATE_CINNAMIC ACID DIOXYGENASE SUBUNIT BETA"/>
    <property type="match status" value="1"/>
</dbReference>
<dbReference type="Pfam" id="PF00866">
    <property type="entry name" value="Ring_hydroxyl_B"/>
    <property type="match status" value="1"/>
</dbReference>
<proteinExistence type="inferred from homology"/>
<evidence type="ECO:0000256" key="2">
    <source>
        <dbReference type="ARBA" id="ARBA00023002"/>
    </source>
</evidence>
<gene>
    <name evidence="3" type="primary">nagAd</name>
</gene>
<protein>
    <submittedName>
        <fullName evidence="3">Naphthalene 1,2-dioxygenase small oxygenase component</fullName>
    </submittedName>
</protein>
<organism evidence="3">
    <name type="scientific">Burkholderia sp. BC1</name>
    <dbReference type="NCBI Taxonomy" id="1095370"/>
    <lineage>
        <taxon>Bacteria</taxon>
        <taxon>Pseudomonadati</taxon>
        <taxon>Pseudomonadota</taxon>
        <taxon>Betaproteobacteria</taxon>
        <taxon>Burkholderiales</taxon>
        <taxon>Burkholderiaceae</taxon>
        <taxon>Burkholderia</taxon>
    </lineage>
</organism>